<accession>A0A9E7L5D2</accession>
<name>A0A9E7L5D2_9LILI</name>
<sequence length="64" mass="7241">MKYQFRYGFVAVHDVLKMTHFNKDAIWKAEGVPLSSLRVVVLRLCGRLMGFSTCPCTMGEQCVA</sequence>
<dbReference type="AlphaFoldDB" id="A0A9E7L5D2"/>
<organism evidence="1 2">
    <name type="scientific">Musa troglodytarum</name>
    <name type="common">fe'i banana</name>
    <dbReference type="NCBI Taxonomy" id="320322"/>
    <lineage>
        <taxon>Eukaryota</taxon>
        <taxon>Viridiplantae</taxon>
        <taxon>Streptophyta</taxon>
        <taxon>Embryophyta</taxon>
        <taxon>Tracheophyta</taxon>
        <taxon>Spermatophyta</taxon>
        <taxon>Magnoliopsida</taxon>
        <taxon>Liliopsida</taxon>
        <taxon>Zingiberales</taxon>
        <taxon>Musaceae</taxon>
        <taxon>Musa</taxon>
    </lineage>
</organism>
<protein>
    <submittedName>
        <fullName evidence="1">Uncharacterized protein</fullName>
    </submittedName>
</protein>
<dbReference type="Proteomes" id="UP001055439">
    <property type="component" value="Chromosome 8"/>
</dbReference>
<evidence type="ECO:0000313" key="2">
    <source>
        <dbReference type="Proteomes" id="UP001055439"/>
    </source>
</evidence>
<proteinExistence type="predicted"/>
<evidence type="ECO:0000313" key="1">
    <source>
        <dbReference type="EMBL" id="URE41136.1"/>
    </source>
</evidence>
<dbReference type="EMBL" id="CP097510">
    <property type="protein sequence ID" value="URE41136.1"/>
    <property type="molecule type" value="Genomic_DNA"/>
</dbReference>
<gene>
    <name evidence="1" type="ORF">MUK42_13306</name>
</gene>
<reference evidence="1" key="1">
    <citation type="submission" date="2022-05" db="EMBL/GenBank/DDBJ databases">
        <title>The Musa troglodytarum L. genome provides insights into the mechanism of non-climacteric behaviour and enrichment of carotenoids.</title>
        <authorList>
            <person name="Wang J."/>
        </authorList>
    </citation>
    <scope>NUCLEOTIDE SEQUENCE</scope>
    <source>
        <tissue evidence="1">Leaf</tissue>
    </source>
</reference>
<keyword evidence="2" id="KW-1185">Reference proteome</keyword>